<gene>
    <name evidence="1" type="ORF">SAMN06297397_2069</name>
</gene>
<comment type="caution">
    <text evidence="1">The sequence shown here is derived from an EMBL/GenBank/DDBJ whole genome shotgun (WGS) entry which is preliminary data.</text>
</comment>
<sequence length="446" mass="48433">MNKHSFKQLHSFLLLWGSQTVSQLGTAMTDYVVIIWVYSQRGTASSVTLLTVCTFLPTIFFRFLAGSMVDRQDKKRIMLIADLVAACGTLAVFVLHSAEVLQIWHLYVINFLLSLMNAFQEPASFVAVSMLVPKEQYARVGGLQGFSGAAVSILAPALGALLLASGGLDLVLMIDLATFAVAFLVLLFLIRIPEPERQATEEEPFSETCLAGIRYLKDHKAILRITLFLAVINFLAKLGNDGMLSPFILGRTGNSQAVLGLVESFTAMGVLAGSLLATLLKPAKKRTRLIFIATGLVFSGNIIQGLTSRPWLWCAAAFGSYLMAAVMNVNMDILMREKVPVEMQGRVFSAKSTLQNFTIPPALLLGGLLADTVFEPFMAAGSPAQQALYGFFGTGKGAGIGLMFFIIGIAGMLVSFTRLRKPVYRELDRTETDALQKKGNGGNDHE</sequence>
<evidence type="ECO:0000313" key="2">
    <source>
        <dbReference type="Proteomes" id="UP000192328"/>
    </source>
</evidence>
<organism evidence="1 2">
    <name type="scientific">Aristaeella lactis</name>
    <dbReference type="NCBI Taxonomy" id="3046383"/>
    <lineage>
        <taxon>Bacteria</taxon>
        <taxon>Bacillati</taxon>
        <taxon>Bacillota</taxon>
        <taxon>Clostridia</taxon>
        <taxon>Eubacteriales</taxon>
        <taxon>Aristaeellaceae</taxon>
        <taxon>Aristaeella</taxon>
    </lineage>
</organism>
<evidence type="ECO:0000313" key="1">
    <source>
        <dbReference type="EMBL" id="SMC70765.1"/>
    </source>
</evidence>
<protein>
    <submittedName>
        <fullName evidence="1">Major Facilitator Superfamily protein</fullName>
    </submittedName>
</protein>
<name>A0AC61PMN5_9FIRM</name>
<reference evidence="1" key="1">
    <citation type="submission" date="2017-04" db="EMBL/GenBank/DDBJ databases">
        <authorList>
            <person name="Varghese N."/>
            <person name="Submissions S."/>
        </authorList>
    </citation>
    <scope>NUCLEOTIDE SEQUENCE</scope>
    <source>
        <strain evidence="1">WTE2008</strain>
    </source>
</reference>
<proteinExistence type="predicted"/>
<keyword evidence="2" id="KW-1185">Reference proteome</keyword>
<dbReference type="Proteomes" id="UP000192328">
    <property type="component" value="Unassembled WGS sequence"/>
</dbReference>
<accession>A0AC61PMN5</accession>
<dbReference type="EMBL" id="FWXZ01000004">
    <property type="protein sequence ID" value="SMC70765.1"/>
    <property type="molecule type" value="Genomic_DNA"/>
</dbReference>